<proteinExistence type="inferred from homology"/>
<evidence type="ECO:0000256" key="1">
    <source>
        <dbReference type="ARBA" id="ARBA00004613"/>
    </source>
</evidence>
<dbReference type="PANTHER" id="PTHR11610:SF173">
    <property type="entry name" value="LIPASE DOMAIN-CONTAINING PROTEIN-RELATED"/>
    <property type="match status" value="1"/>
</dbReference>
<dbReference type="STRING" id="6689.A0A3R7SM97"/>
<dbReference type="InterPro" id="IPR029058">
    <property type="entry name" value="AB_hydrolase_fold"/>
</dbReference>
<accession>A0A3R7SM97</accession>
<dbReference type="OrthoDB" id="199913at2759"/>
<evidence type="ECO:0000256" key="2">
    <source>
        <dbReference type="ARBA" id="ARBA00010701"/>
    </source>
</evidence>
<comment type="subcellular location">
    <subcellularLocation>
        <location evidence="1">Secreted</location>
    </subcellularLocation>
</comment>
<keyword evidence="7" id="KW-1185">Reference proteome</keyword>
<evidence type="ECO:0000313" key="7">
    <source>
        <dbReference type="Proteomes" id="UP000283509"/>
    </source>
</evidence>
<evidence type="ECO:0000313" key="6">
    <source>
        <dbReference type="EMBL" id="ROT66864.1"/>
    </source>
</evidence>
<dbReference type="PANTHER" id="PTHR11610">
    <property type="entry name" value="LIPASE"/>
    <property type="match status" value="1"/>
</dbReference>
<dbReference type="GO" id="GO:0017171">
    <property type="term" value="F:serine hydrolase activity"/>
    <property type="evidence" value="ECO:0007669"/>
    <property type="project" value="TreeGrafter"/>
</dbReference>
<dbReference type="AlphaFoldDB" id="A0A3R7SM97"/>
<evidence type="ECO:0000256" key="3">
    <source>
        <dbReference type="ARBA" id="ARBA00022525"/>
    </source>
</evidence>
<dbReference type="CDD" id="cd00707">
    <property type="entry name" value="Pancreat_lipase_like"/>
    <property type="match status" value="1"/>
</dbReference>
<dbReference type="GO" id="GO:0016298">
    <property type="term" value="F:lipase activity"/>
    <property type="evidence" value="ECO:0007669"/>
    <property type="project" value="InterPro"/>
</dbReference>
<dbReference type="SUPFAM" id="SSF53474">
    <property type="entry name" value="alpha/beta-Hydrolases"/>
    <property type="match status" value="1"/>
</dbReference>
<feature type="domain" description="Lipase" evidence="5">
    <location>
        <begin position="6"/>
        <end position="272"/>
    </location>
</feature>
<dbReference type="InterPro" id="IPR000734">
    <property type="entry name" value="TAG_lipase"/>
</dbReference>
<name>A0A3R7SM97_PENVA</name>
<sequence length="282" mass="31095">MNVPPYSREQVNVRYTLYTRKEHEGTTVGAQDVKQLVNTSFSPYKKTKILIHGFLDTNTVTWMLEMTRAFLLHDDLNVVAVDWSGGSRALYTQATANTRLVGLEVAHLIRRLQDLAGLKPQDVHIIGHSLGAHTAGYAGERVSGLGRITGLDPAEPFFQHLSASVRLDPTDAMFVDVIHTDTNSILAFGYGLRQPVGHLDFYPNDGGEQPGCETIARVPLTAMTDGNNLLEGLDAAQKDLVACRHYRAPKLFTDAILSTCPYMAFQCESYTALPGRKYLSLS</sequence>
<comment type="caution">
    <text evidence="6">The sequence shown here is derived from an EMBL/GenBank/DDBJ whole genome shotgun (WGS) entry which is preliminary data.</text>
</comment>
<dbReference type="InterPro" id="IPR033906">
    <property type="entry name" value="Lipase_N"/>
</dbReference>
<dbReference type="InterPro" id="IPR013818">
    <property type="entry name" value="Lipase"/>
</dbReference>
<comment type="similarity">
    <text evidence="2 4">Belongs to the AB hydrolase superfamily. Lipase family.</text>
</comment>
<evidence type="ECO:0000256" key="4">
    <source>
        <dbReference type="RuleBase" id="RU004262"/>
    </source>
</evidence>
<dbReference type="PRINTS" id="PR00821">
    <property type="entry name" value="TAGLIPASE"/>
</dbReference>
<gene>
    <name evidence="6" type="ORF">C7M84_015056</name>
</gene>
<reference evidence="6 7" key="1">
    <citation type="submission" date="2018-04" db="EMBL/GenBank/DDBJ databases">
        <authorList>
            <person name="Zhang X."/>
            <person name="Yuan J."/>
            <person name="Li F."/>
            <person name="Xiang J."/>
        </authorList>
    </citation>
    <scope>NUCLEOTIDE SEQUENCE [LARGE SCALE GENOMIC DNA]</scope>
    <source>
        <tissue evidence="6">Muscle</tissue>
    </source>
</reference>
<reference evidence="6 7" key="2">
    <citation type="submission" date="2019-01" db="EMBL/GenBank/DDBJ databases">
        <title>The decoding of complex shrimp genome reveals the adaptation for benthos swimmer, frequently molting mechanism and breeding impact on genome.</title>
        <authorList>
            <person name="Sun Y."/>
            <person name="Gao Y."/>
            <person name="Yu Y."/>
        </authorList>
    </citation>
    <scope>NUCLEOTIDE SEQUENCE [LARGE SCALE GENOMIC DNA]</scope>
    <source>
        <tissue evidence="6">Muscle</tissue>
    </source>
</reference>
<keyword evidence="3" id="KW-0964">Secreted</keyword>
<evidence type="ECO:0000259" key="5">
    <source>
        <dbReference type="Pfam" id="PF00151"/>
    </source>
</evidence>
<organism evidence="6 7">
    <name type="scientific">Penaeus vannamei</name>
    <name type="common">Whiteleg shrimp</name>
    <name type="synonym">Litopenaeus vannamei</name>
    <dbReference type="NCBI Taxonomy" id="6689"/>
    <lineage>
        <taxon>Eukaryota</taxon>
        <taxon>Metazoa</taxon>
        <taxon>Ecdysozoa</taxon>
        <taxon>Arthropoda</taxon>
        <taxon>Crustacea</taxon>
        <taxon>Multicrustacea</taxon>
        <taxon>Malacostraca</taxon>
        <taxon>Eumalacostraca</taxon>
        <taxon>Eucarida</taxon>
        <taxon>Decapoda</taxon>
        <taxon>Dendrobranchiata</taxon>
        <taxon>Penaeoidea</taxon>
        <taxon>Penaeidae</taxon>
        <taxon>Penaeus</taxon>
    </lineage>
</organism>
<dbReference type="Pfam" id="PF00151">
    <property type="entry name" value="Lipase"/>
    <property type="match status" value="1"/>
</dbReference>
<dbReference type="GO" id="GO:0016042">
    <property type="term" value="P:lipid catabolic process"/>
    <property type="evidence" value="ECO:0007669"/>
    <property type="project" value="TreeGrafter"/>
</dbReference>
<dbReference type="EMBL" id="QCYY01002879">
    <property type="protein sequence ID" value="ROT66864.1"/>
    <property type="molecule type" value="Genomic_DNA"/>
</dbReference>
<dbReference type="Gene3D" id="3.40.50.1820">
    <property type="entry name" value="alpha/beta hydrolase"/>
    <property type="match status" value="1"/>
</dbReference>
<dbReference type="GO" id="GO:0005615">
    <property type="term" value="C:extracellular space"/>
    <property type="evidence" value="ECO:0007669"/>
    <property type="project" value="TreeGrafter"/>
</dbReference>
<dbReference type="Proteomes" id="UP000283509">
    <property type="component" value="Unassembled WGS sequence"/>
</dbReference>
<protein>
    <submittedName>
        <fullName evidence="6">Putative pancreatic triacylglycerol lipase-like</fullName>
    </submittedName>
</protein>